<dbReference type="OMA" id="PNATERY"/>
<name>A0A482THT7_9EURY</name>
<gene>
    <name evidence="1" type="ORF">ELS19_02290</name>
</gene>
<dbReference type="Proteomes" id="UP000294028">
    <property type="component" value="Unassembled WGS sequence"/>
</dbReference>
<accession>A0A482THT7</accession>
<evidence type="ECO:0000313" key="2">
    <source>
        <dbReference type="Proteomes" id="UP000294028"/>
    </source>
</evidence>
<evidence type="ECO:0000313" key="1">
    <source>
        <dbReference type="EMBL" id="RYJ12911.1"/>
    </source>
</evidence>
<comment type="caution">
    <text evidence="1">The sequence shown here is derived from an EMBL/GenBank/DDBJ whole genome shotgun (WGS) entry which is preliminary data.</text>
</comment>
<dbReference type="GeneID" id="9994457"/>
<dbReference type="AlphaFoldDB" id="A0A482THT7"/>
<proteinExistence type="predicted"/>
<protein>
    <submittedName>
        <fullName evidence="1">Uncharacterized protein</fullName>
    </submittedName>
</protein>
<dbReference type="RefSeq" id="WP_006056349.1">
    <property type="nucleotide sequence ID" value="NZ_RZHH01000002.1"/>
</dbReference>
<dbReference type="EMBL" id="RZHH01000002">
    <property type="protein sequence ID" value="RYJ12911.1"/>
    <property type="molecule type" value="Genomic_DNA"/>
</dbReference>
<organism evidence="1 2">
    <name type="scientific">Halogeometricum borinquense</name>
    <dbReference type="NCBI Taxonomy" id="60847"/>
    <lineage>
        <taxon>Archaea</taxon>
        <taxon>Methanobacteriati</taxon>
        <taxon>Methanobacteriota</taxon>
        <taxon>Stenosarchaea group</taxon>
        <taxon>Halobacteria</taxon>
        <taxon>Halobacteriales</taxon>
        <taxon>Haloferacaceae</taxon>
        <taxon>Halogeometricum</taxon>
    </lineage>
</organism>
<reference evidence="1 2" key="1">
    <citation type="submission" date="2018-12" db="EMBL/GenBank/DDBJ databases">
        <title>Genome analysis provides insights into bioremediation potentialities of Halogeometricum borinquense strain N11.</title>
        <authorList>
            <person name="Najjari A."/>
            <person name="Youssef N."/>
            <person name="Fhoula I."/>
            <person name="Ben Dhia O."/>
            <person name="Mahjoubi M."/>
            <person name="Ouzari H.I."/>
            <person name="Cherif A."/>
        </authorList>
    </citation>
    <scope>NUCLEOTIDE SEQUENCE [LARGE SCALE GENOMIC DNA]</scope>
    <source>
        <strain evidence="1 2">N11</strain>
    </source>
</reference>
<sequence length="228" mass="23735">MPSARQLVLVIAILSLAVAVPAAALAPPRAACGVCTDALDTAAAENGITLEREQSAMAVDVAENGSTRWTARVALAAGADRLTNDTLRSNVVADAMEQTYAPATPENVSSHLDGDTLVVTYRDTDAVTSESDVLLFTSFHASSPVNPFLIGGEGTVYAGADELTVRAPDGYAVQGGYGDATTTTDTVRWSGDAAGESSIDRSTTIAFVREDTWFPGVRASFARLVTSF</sequence>